<proteinExistence type="predicted"/>
<sequence>MKKIILSMACIIGLLGFVEQNKDTSQAYSTKTDTVYLMVDPGTH</sequence>
<keyword evidence="2" id="KW-1185">Reference proteome</keyword>
<evidence type="ECO:0000313" key="2">
    <source>
        <dbReference type="Proteomes" id="UP001291930"/>
    </source>
</evidence>
<dbReference type="EMBL" id="JAXOVW010000033">
    <property type="protein sequence ID" value="MDZ5608452.1"/>
    <property type="molecule type" value="Genomic_DNA"/>
</dbReference>
<accession>A0ABU5JZ59</accession>
<gene>
    <name evidence="1" type="ORF">U2I54_15450</name>
</gene>
<organism evidence="1 2">
    <name type="scientific">Bacillus bingmayongensis</name>
    <dbReference type="NCBI Taxonomy" id="1150157"/>
    <lineage>
        <taxon>Bacteria</taxon>
        <taxon>Bacillati</taxon>
        <taxon>Bacillota</taxon>
        <taxon>Bacilli</taxon>
        <taxon>Bacillales</taxon>
        <taxon>Bacillaceae</taxon>
        <taxon>Bacillus</taxon>
    </lineage>
</organism>
<keyword evidence="1" id="KW-0547">Nucleotide-binding</keyword>
<name>A0ABU5JZ59_9BACI</name>
<dbReference type="Proteomes" id="UP001291930">
    <property type="component" value="Unassembled WGS sequence"/>
</dbReference>
<evidence type="ECO:0000313" key="1">
    <source>
        <dbReference type="EMBL" id="MDZ5608452.1"/>
    </source>
</evidence>
<dbReference type="RefSeq" id="WP_374218197.1">
    <property type="nucleotide sequence ID" value="NZ_JAXOVW010000033.1"/>
</dbReference>
<keyword evidence="1" id="KW-0067">ATP-binding</keyword>
<comment type="caution">
    <text evidence="1">The sequence shown here is derived from an EMBL/GenBank/DDBJ whole genome shotgun (WGS) entry which is preliminary data.</text>
</comment>
<dbReference type="GO" id="GO:0005524">
    <property type="term" value="F:ATP binding"/>
    <property type="evidence" value="ECO:0007669"/>
    <property type="project" value="UniProtKB-KW"/>
</dbReference>
<protein>
    <submittedName>
        <fullName evidence="1">ABC transporter ATP-binding protein</fullName>
    </submittedName>
</protein>
<reference evidence="2" key="1">
    <citation type="submission" date="2023-11" db="EMBL/GenBank/DDBJ databases">
        <title>Genome Sequence of Bacillus pseudomycoides stain BUPM19.</title>
        <authorList>
            <person name="Farhat A."/>
        </authorList>
    </citation>
    <scope>NUCLEOTIDE SEQUENCE [LARGE SCALE GENOMIC DNA]</scope>
    <source>
        <strain evidence="2">BUPM19</strain>
    </source>
</reference>